<accession>A0A8D9FSM1</accession>
<reference evidence="1" key="1">
    <citation type="submission" date="2021-06" db="EMBL/GenBank/DDBJ databases">
        <authorList>
            <person name="Gannon L."/>
            <person name="Redgwell R T."/>
            <person name="Michniewski S."/>
            <person name="Harrison D C."/>
            <person name="Millard A."/>
        </authorList>
    </citation>
    <scope>NUCLEOTIDE SEQUENCE</scope>
</reference>
<gene>
    <name evidence="1" type="ORF">SLAVMIC_01035</name>
</gene>
<organism evidence="1">
    <name type="scientific">uncultured marine phage</name>
    <dbReference type="NCBI Taxonomy" id="707152"/>
    <lineage>
        <taxon>Viruses</taxon>
        <taxon>environmental samples</taxon>
    </lineage>
</organism>
<dbReference type="EMBL" id="OU342829">
    <property type="protein sequence ID" value="CAG7581795.1"/>
    <property type="molecule type" value="Genomic_DNA"/>
</dbReference>
<name>A0A8D9FSM1_9VIRU</name>
<evidence type="ECO:0000313" key="1">
    <source>
        <dbReference type="EMBL" id="CAG7581795.1"/>
    </source>
</evidence>
<protein>
    <submittedName>
        <fullName evidence="1">Uncharacterized protein</fullName>
    </submittedName>
</protein>
<sequence length="76" mass="9373">MGRLKRTFQLVDRLNKPRPFCVMNRDARYYKGMKSCDIMWTDDQKQAKVFDDPNQIKHLTRWKPEEKMEIIYKDEF</sequence>
<proteinExistence type="predicted"/>